<feature type="signal peptide" evidence="2">
    <location>
        <begin position="1"/>
        <end position="24"/>
    </location>
</feature>
<dbReference type="GO" id="GO:0004553">
    <property type="term" value="F:hydrolase activity, hydrolyzing O-glycosyl compounds"/>
    <property type="evidence" value="ECO:0007669"/>
    <property type="project" value="InterPro"/>
</dbReference>
<feature type="region of interest" description="Disordered" evidence="1">
    <location>
        <begin position="255"/>
        <end position="366"/>
    </location>
</feature>
<dbReference type="Gene3D" id="2.60.120.200">
    <property type="match status" value="1"/>
</dbReference>
<organism evidence="4 5">
    <name type="scientific">Streptosporangium carneum</name>
    <dbReference type="NCBI Taxonomy" id="47481"/>
    <lineage>
        <taxon>Bacteria</taxon>
        <taxon>Bacillati</taxon>
        <taxon>Actinomycetota</taxon>
        <taxon>Actinomycetes</taxon>
        <taxon>Streptosporangiales</taxon>
        <taxon>Streptosporangiaceae</taxon>
        <taxon>Streptosporangium</taxon>
    </lineage>
</organism>
<dbReference type="PANTHER" id="PTHR10963:SF60">
    <property type="entry name" value="GRAM-NEGATIVE BACTERIA-BINDING PROTEIN 1-RELATED"/>
    <property type="match status" value="1"/>
</dbReference>
<sequence>MSRPHVRLAVLSAVAALAVTTLTAAQGEVASRAACSPSSGGSSAAEALGWGTPDWCAEFDDYLDPDDWVVYDSPGHAGNGRRSSGQLFLGDGALYLHGTADGTTAGLASRHGQTYGRWETRIRLYPGAGSYHPVALLWPQEGGGNVRSATDEEIDFLEVINDPGRQRPNFFLHTPQGQEQAHATVDMTGWHTYAVENTPQGVTGYLDGREWFRSSNATHSPMSACLQLDWFPGQGGSGEAWMEVDWLRIYSLDSKGSSNGSSNGNANGNANGSGNGSGSGNQNPNGSGSGNGSGNQNPNGSSGKNFDENPNGSPGDGSDEGPDGSSGKGFDEDPDGSSGKNFDEDLNGSYGDGFDEGSDVDFDGAE</sequence>
<dbReference type="CDD" id="cd00413">
    <property type="entry name" value="Glyco_hydrolase_16"/>
    <property type="match status" value="1"/>
</dbReference>
<proteinExistence type="predicted"/>
<dbReference type="AlphaFoldDB" id="A0A9W6MA88"/>
<evidence type="ECO:0000256" key="2">
    <source>
        <dbReference type="SAM" id="SignalP"/>
    </source>
</evidence>
<feature type="compositionally biased region" description="Low complexity" evidence="1">
    <location>
        <begin position="255"/>
        <end position="270"/>
    </location>
</feature>
<dbReference type="SUPFAM" id="SSF49899">
    <property type="entry name" value="Concanavalin A-like lectins/glucanases"/>
    <property type="match status" value="1"/>
</dbReference>
<dbReference type="PANTHER" id="PTHR10963">
    <property type="entry name" value="GLYCOSYL HYDROLASE-RELATED"/>
    <property type="match status" value="1"/>
</dbReference>
<feature type="compositionally biased region" description="Acidic residues" evidence="1">
    <location>
        <begin position="353"/>
        <end position="366"/>
    </location>
</feature>
<protein>
    <recommendedName>
        <fullName evidence="3">GH16 domain-containing protein</fullName>
    </recommendedName>
</protein>
<dbReference type="RefSeq" id="WP_271215387.1">
    <property type="nucleotide sequence ID" value="NZ_BAAAVD010000021.1"/>
</dbReference>
<keyword evidence="5" id="KW-1185">Reference proteome</keyword>
<gene>
    <name evidence="4" type="ORF">GCM10017600_01960</name>
</gene>
<accession>A0A9W6MA88</accession>
<evidence type="ECO:0000256" key="1">
    <source>
        <dbReference type="SAM" id="MobiDB-lite"/>
    </source>
</evidence>
<name>A0A9W6MA88_9ACTN</name>
<evidence type="ECO:0000313" key="5">
    <source>
        <dbReference type="Proteomes" id="UP001143474"/>
    </source>
</evidence>
<dbReference type="InterPro" id="IPR050546">
    <property type="entry name" value="Glycosyl_Hydrlase_16"/>
</dbReference>
<dbReference type="InterPro" id="IPR000757">
    <property type="entry name" value="Beta-glucanase-like"/>
</dbReference>
<reference evidence="4" key="1">
    <citation type="journal article" date="2014" name="Int. J. Syst. Evol. Microbiol.">
        <title>Complete genome sequence of Corynebacterium casei LMG S-19264T (=DSM 44701T), isolated from a smear-ripened cheese.</title>
        <authorList>
            <consortium name="US DOE Joint Genome Institute (JGI-PGF)"/>
            <person name="Walter F."/>
            <person name="Albersmeier A."/>
            <person name="Kalinowski J."/>
            <person name="Ruckert C."/>
        </authorList>
    </citation>
    <scope>NUCLEOTIDE SEQUENCE</scope>
    <source>
        <strain evidence="4">VKM Ac-2007</strain>
    </source>
</reference>
<dbReference type="InterPro" id="IPR013320">
    <property type="entry name" value="ConA-like_dom_sf"/>
</dbReference>
<feature type="compositionally biased region" description="Low complexity" evidence="1">
    <location>
        <begin position="294"/>
        <end position="304"/>
    </location>
</feature>
<evidence type="ECO:0000259" key="3">
    <source>
        <dbReference type="PROSITE" id="PS51762"/>
    </source>
</evidence>
<dbReference type="EMBL" id="BSEV01000001">
    <property type="protein sequence ID" value="GLK06791.1"/>
    <property type="molecule type" value="Genomic_DNA"/>
</dbReference>
<evidence type="ECO:0000313" key="4">
    <source>
        <dbReference type="EMBL" id="GLK06791.1"/>
    </source>
</evidence>
<feature type="chain" id="PRO_5040764778" description="GH16 domain-containing protein" evidence="2">
    <location>
        <begin position="25"/>
        <end position="366"/>
    </location>
</feature>
<comment type="caution">
    <text evidence="4">The sequence shown here is derived from an EMBL/GenBank/DDBJ whole genome shotgun (WGS) entry which is preliminary data.</text>
</comment>
<dbReference type="GO" id="GO:0005975">
    <property type="term" value="P:carbohydrate metabolic process"/>
    <property type="evidence" value="ECO:0007669"/>
    <property type="project" value="InterPro"/>
</dbReference>
<dbReference type="PROSITE" id="PS51762">
    <property type="entry name" value="GH16_2"/>
    <property type="match status" value="1"/>
</dbReference>
<feature type="domain" description="GH16" evidence="3">
    <location>
        <begin position="53"/>
        <end position="255"/>
    </location>
</feature>
<reference evidence="4" key="2">
    <citation type="submission" date="2023-01" db="EMBL/GenBank/DDBJ databases">
        <authorList>
            <person name="Sun Q."/>
            <person name="Evtushenko L."/>
        </authorList>
    </citation>
    <scope>NUCLEOTIDE SEQUENCE</scope>
    <source>
        <strain evidence="4">VKM Ac-2007</strain>
    </source>
</reference>
<dbReference type="Pfam" id="PF00722">
    <property type="entry name" value="Glyco_hydro_16"/>
    <property type="match status" value="1"/>
</dbReference>
<keyword evidence="2" id="KW-0732">Signal</keyword>
<dbReference type="Proteomes" id="UP001143474">
    <property type="component" value="Unassembled WGS sequence"/>
</dbReference>